<dbReference type="EMBL" id="PKMF04000178">
    <property type="protein sequence ID" value="KAK7844918.1"/>
    <property type="molecule type" value="Genomic_DNA"/>
</dbReference>
<dbReference type="GO" id="GO:0003852">
    <property type="term" value="F:2-isopropylmalate synthase activity"/>
    <property type="evidence" value="ECO:0007669"/>
    <property type="project" value="UniProtKB-EC"/>
</dbReference>
<dbReference type="PANTHER" id="PTHR10277:SF9">
    <property type="entry name" value="2-ISOPROPYLMALATE SYNTHASE 1, CHLOROPLASTIC-RELATED"/>
    <property type="match status" value="1"/>
</dbReference>
<dbReference type="SUPFAM" id="SSF51569">
    <property type="entry name" value="Aldolase"/>
    <property type="match status" value="1"/>
</dbReference>
<evidence type="ECO:0000256" key="4">
    <source>
        <dbReference type="ARBA" id="ARBA00022679"/>
    </source>
</evidence>
<evidence type="ECO:0000313" key="10">
    <source>
        <dbReference type="Proteomes" id="UP000237347"/>
    </source>
</evidence>
<evidence type="ECO:0000256" key="5">
    <source>
        <dbReference type="ARBA" id="ARBA00023304"/>
    </source>
</evidence>
<name>A0AAW0L321_QUESU</name>
<keyword evidence="3" id="KW-0028">Amino-acid biosynthesis</keyword>
<evidence type="ECO:0000256" key="1">
    <source>
        <dbReference type="ARBA" id="ARBA00004689"/>
    </source>
</evidence>
<dbReference type="PROSITE" id="PS00816">
    <property type="entry name" value="AIPM_HOMOCIT_SYNTH_2"/>
    <property type="match status" value="1"/>
</dbReference>
<evidence type="ECO:0000256" key="2">
    <source>
        <dbReference type="ARBA" id="ARBA00012973"/>
    </source>
</evidence>
<reference evidence="9 10" key="1">
    <citation type="journal article" date="2018" name="Sci. Data">
        <title>The draft genome sequence of cork oak.</title>
        <authorList>
            <person name="Ramos A.M."/>
            <person name="Usie A."/>
            <person name="Barbosa P."/>
            <person name="Barros P.M."/>
            <person name="Capote T."/>
            <person name="Chaves I."/>
            <person name="Simoes F."/>
            <person name="Abreu I."/>
            <person name="Carrasquinho I."/>
            <person name="Faro C."/>
            <person name="Guimaraes J.B."/>
            <person name="Mendonca D."/>
            <person name="Nobrega F."/>
            <person name="Rodrigues L."/>
            <person name="Saibo N.J.M."/>
            <person name="Varela M.C."/>
            <person name="Egas C."/>
            <person name="Matos J."/>
            <person name="Miguel C.M."/>
            <person name="Oliveira M.M."/>
            <person name="Ricardo C.P."/>
            <person name="Goncalves S."/>
        </authorList>
    </citation>
    <scope>NUCLEOTIDE SEQUENCE [LARGE SCALE GENOMIC DNA]</scope>
    <source>
        <strain evidence="10">cv. HL8</strain>
    </source>
</reference>
<dbReference type="AlphaFoldDB" id="A0AAW0L321"/>
<comment type="caution">
    <text evidence="9">The sequence shown here is derived from an EMBL/GenBank/DDBJ whole genome shotgun (WGS) entry which is preliminary data.</text>
</comment>
<dbReference type="Proteomes" id="UP000237347">
    <property type="component" value="Unassembled WGS sequence"/>
</dbReference>
<dbReference type="PROSITE" id="PS00815">
    <property type="entry name" value="AIPM_HOMOCIT_SYNTH_1"/>
    <property type="match status" value="1"/>
</dbReference>
<dbReference type="PANTHER" id="PTHR10277">
    <property type="entry name" value="HOMOCITRATE SYNTHASE-RELATED"/>
    <property type="match status" value="1"/>
</dbReference>
<comment type="pathway">
    <text evidence="1">Amino-acid biosynthesis; L-leucine biosynthesis; L-leucine from 3-methyl-2-oxobutanoate: step 1/4.</text>
</comment>
<sequence length="382" mass="41829">MTTVFSTFKFSPTTITSISPLNPITPHHHHHHHSPLHFSRKHSLPFTLKKTTISCSHPQQTPSNFTPTPTPSPRYHPNYIPNRISDPNYVRISDTTLRDGEQSLGASLTSKEKLDVARQLAKLGVDIIEAGFPAASNGDFEAVKTIAKEVGNAIDVNRYVPVICGLSRCIEKDIRKAWEAIKYAKRPRIQTFIATSAIHMEFKLRKTKEQVIEIARSMVSFARSLGCDDVQFAPEDAGSTVPTEFGKLISDIKANTPGIENVIISTHCHDDLGLSTANTVSGACAGARQLEVTINGIGERAGNASLEEVVMILKCHEGDVLGGLYTGIITRHIYMTSKMVEEYTGLHVQPHKAIVGPNAFVHESGIHQVLSLVISVTAPYLL</sequence>
<feature type="domain" description="Pyruvate carboxyltransferase" evidence="8">
    <location>
        <begin position="90"/>
        <end position="334"/>
    </location>
</feature>
<dbReference type="InterPro" id="IPR050073">
    <property type="entry name" value="2-IPM_HCS-like"/>
</dbReference>
<dbReference type="Gene3D" id="3.20.20.70">
    <property type="entry name" value="Aldolase class I"/>
    <property type="match status" value="2"/>
</dbReference>
<accession>A0AAW0L321</accession>
<proteinExistence type="inferred from homology"/>
<dbReference type="InterPro" id="IPR002034">
    <property type="entry name" value="AIPM/Hcit_synth_CS"/>
</dbReference>
<feature type="region of interest" description="Disordered" evidence="7">
    <location>
        <begin position="54"/>
        <end position="73"/>
    </location>
</feature>
<evidence type="ECO:0000313" key="9">
    <source>
        <dbReference type="EMBL" id="KAK7844918.1"/>
    </source>
</evidence>
<dbReference type="InterPro" id="IPR000891">
    <property type="entry name" value="PYR_CT"/>
</dbReference>
<dbReference type="EC" id="2.3.3.13" evidence="2"/>
<dbReference type="PROSITE" id="PS50991">
    <property type="entry name" value="PYR_CT"/>
    <property type="match status" value="1"/>
</dbReference>
<gene>
    <name evidence="9" type="primary">IPMS2_1</name>
    <name evidence="9" type="ORF">CFP56_010206</name>
</gene>
<evidence type="ECO:0000256" key="3">
    <source>
        <dbReference type="ARBA" id="ARBA00022605"/>
    </source>
</evidence>
<dbReference type="Pfam" id="PF00682">
    <property type="entry name" value="HMGL-like"/>
    <property type="match status" value="1"/>
</dbReference>
<dbReference type="CDD" id="cd07940">
    <property type="entry name" value="DRE_TIM_IPMS"/>
    <property type="match status" value="1"/>
</dbReference>
<keyword evidence="5" id="KW-0100">Branched-chain amino acid biosynthesis</keyword>
<dbReference type="GO" id="GO:0009098">
    <property type="term" value="P:L-leucine biosynthetic process"/>
    <property type="evidence" value="ECO:0007669"/>
    <property type="project" value="TreeGrafter"/>
</dbReference>
<dbReference type="GO" id="GO:0009507">
    <property type="term" value="C:chloroplast"/>
    <property type="evidence" value="ECO:0007669"/>
    <property type="project" value="TreeGrafter"/>
</dbReference>
<evidence type="ECO:0000256" key="7">
    <source>
        <dbReference type="SAM" id="MobiDB-lite"/>
    </source>
</evidence>
<evidence type="ECO:0000259" key="8">
    <source>
        <dbReference type="PROSITE" id="PS50991"/>
    </source>
</evidence>
<organism evidence="9 10">
    <name type="scientific">Quercus suber</name>
    <name type="common">Cork oak</name>
    <dbReference type="NCBI Taxonomy" id="58331"/>
    <lineage>
        <taxon>Eukaryota</taxon>
        <taxon>Viridiplantae</taxon>
        <taxon>Streptophyta</taxon>
        <taxon>Embryophyta</taxon>
        <taxon>Tracheophyta</taxon>
        <taxon>Spermatophyta</taxon>
        <taxon>Magnoliopsida</taxon>
        <taxon>eudicotyledons</taxon>
        <taxon>Gunneridae</taxon>
        <taxon>Pentapetalae</taxon>
        <taxon>rosids</taxon>
        <taxon>fabids</taxon>
        <taxon>Fagales</taxon>
        <taxon>Fagaceae</taxon>
        <taxon>Quercus</taxon>
    </lineage>
</organism>
<keyword evidence="10" id="KW-1185">Reference proteome</keyword>
<evidence type="ECO:0000256" key="6">
    <source>
        <dbReference type="RuleBase" id="RU003523"/>
    </source>
</evidence>
<comment type="similarity">
    <text evidence="6">Belongs to the alpha-IPM synthase/homocitrate synthase family.</text>
</comment>
<feature type="compositionally biased region" description="Low complexity" evidence="7">
    <location>
        <begin position="58"/>
        <end position="67"/>
    </location>
</feature>
<dbReference type="InterPro" id="IPR013785">
    <property type="entry name" value="Aldolase_TIM"/>
</dbReference>
<protein>
    <recommendedName>
        <fullName evidence="2">2-isopropylmalate synthase</fullName>
        <ecNumber evidence="2">2.3.3.13</ecNumber>
    </recommendedName>
</protein>
<keyword evidence="4 6" id="KW-0808">Transferase</keyword>